<name>A0ABP5K4M2_9ACTN</name>
<keyword evidence="5" id="KW-1185">Reference proteome</keyword>
<evidence type="ECO:0000313" key="4">
    <source>
        <dbReference type="EMBL" id="GAA2124856.1"/>
    </source>
</evidence>
<dbReference type="InterPro" id="IPR025326">
    <property type="entry name" value="DUF4232"/>
</dbReference>
<evidence type="ECO:0000313" key="5">
    <source>
        <dbReference type="Proteomes" id="UP001500443"/>
    </source>
</evidence>
<organism evidence="4 5">
    <name type="scientific">Streptomyces synnematoformans</name>
    <dbReference type="NCBI Taxonomy" id="415721"/>
    <lineage>
        <taxon>Bacteria</taxon>
        <taxon>Bacillati</taxon>
        <taxon>Actinomycetota</taxon>
        <taxon>Actinomycetes</taxon>
        <taxon>Kitasatosporales</taxon>
        <taxon>Streptomycetaceae</taxon>
        <taxon>Streptomyces</taxon>
    </lineage>
</organism>
<dbReference type="Pfam" id="PF14016">
    <property type="entry name" value="DUF4232"/>
    <property type="match status" value="1"/>
</dbReference>
<evidence type="ECO:0000259" key="3">
    <source>
        <dbReference type="Pfam" id="PF14016"/>
    </source>
</evidence>
<gene>
    <name evidence="4" type="ORF">GCM10009802_30040</name>
</gene>
<feature type="region of interest" description="Disordered" evidence="1">
    <location>
        <begin position="34"/>
        <end position="95"/>
    </location>
</feature>
<feature type="chain" id="PRO_5047045264" evidence="2">
    <location>
        <begin position="31"/>
        <end position="224"/>
    </location>
</feature>
<sequence length="224" mass="23289">MRCSSHRRRPSRFGRQPLAGTVLAAFAVVAACGNGGGGDRGGDVSPPRTATSTPEGTKSPRPTDSKSAEPSDSATHDDSAKPPTVSPGPPRCTRDRLELSLGRVSPGAGNLYVPLVFTNTGAQDCLLDGYPGVTLLDASGERIGEPAKRSGPERPAVELTPGKSAYATLHTVNKGVSDKPCLRPADRVQAYPPGSTWAMRTDADSFRVCGGVFEVSAVKAGRHP</sequence>
<protein>
    <submittedName>
        <fullName evidence="4">DUF4232 domain-containing protein</fullName>
    </submittedName>
</protein>
<feature type="compositionally biased region" description="Polar residues" evidence="1">
    <location>
        <begin position="48"/>
        <end position="60"/>
    </location>
</feature>
<evidence type="ECO:0000256" key="1">
    <source>
        <dbReference type="SAM" id="MobiDB-lite"/>
    </source>
</evidence>
<reference evidence="5" key="1">
    <citation type="journal article" date="2019" name="Int. J. Syst. Evol. Microbiol.">
        <title>The Global Catalogue of Microorganisms (GCM) 10K type strain sequencing project: providing services to taxonomists for standard genome sequencing and annotation.</title>
        <authorList>
            <consortium name="The Broad Institute Genomics Platform"/>
            <consortium name="The Broad Institute Genome Sequencing Center for Infectious Disease"/>
            <person name="Wu L."/>
            <person name="Ma J."/>
        </authorList>
    </citation>
    <scope>NUCLEOTIDE SEQUENCE [LARGE SCALE GENOMIC DNA]</scope>
    <source>
        <strain evidence="5">JCM 15481</strain>
    </source>
</reference>
<comment type="caution">
    <text evidence="4">The sequence shown here is derived from an EMBL/GenBank/DDBJ whole genome shotgun (WGS) entry which is preliminary data.</text>
</comment>
<feature type="compositionally biased region" description="Basic and acidic residues" evidence="1">
    <location>
        <begin position="61"/>
        <end position="80"/>
    </location>
</feature>
<dbReference type="EMBL" id="BAAAPF010000084">
    <property type="protein sequence ID" value="GAA2124856.1"/>
    <property type="molecule type" value="Genomic_DNA"/>
</dbReference>
<accession>A0ABP5K4M2</accession>
<feature type="signal peptide" evidence="2">
    <location>
        <begin position="1"/>
        <end position="30"/>
    </location>
</feature>
<proteinExistence type="predicted"/>
<evidence type="ECO:0000256" key="2">
    <source>
        <dbReference type="SAM" id="SignalP"/>
    </source>
</evidence>
<dbReference type="RefSeq" id="WP_344290513.1">
    <property type="nucleotide sequence ID" value="NZ_BAAAPF010000084.1"/>
</dbReference>
<keyword evidence="2" id="KW-0732">Signal</keyword>
<feature type="domain" description="DUF4232" evidence="3">
    <location>
        <begin position="92"/>
        <end position="218"/>
    </location>
</feature>
<dbReference type="Proteomes" id="UP001500443">
    <property type="component" value="Unassembled WGS sequence"/>
</dbReference>
<dbReference type="PROSITE" id="PS51257">
    <property type="entry name" value="PROKAR_LIPOPROTEIN"/>
    <property type="match status" value="1"/>
</dbReference>